<dbReference type="InterPro" id="IPR050529">
    <property type="entry name" value="CYP450_sterol_14alpha_dmase"/>
</dbReference>
<dbReference type="InterPro" id="IPR002403">
    <property type="entry name" value="Cyt_P450_E_grp-IV"/>
</dbReference>
<evidence type="ECO:0000313" key="11">
    <source>
        <dbReference type="Proteomes" id="UP000509510"/>
    </source>
</evidence>
<evidence type="ECO:0000256" key="5">
    <source>
        <dbReference type="ARBA" id="ARBA00023002"/>
    </source>
</evidence>
<dbReference type="KEGG" id="trg:TRUGW13939_01596"/>
<organism evidence="10 11">
    <name type="scientific">Talaromyces rugulosus</name>
    <name type="common">Penicillium rugulosum</name>
    <dbReference type="NCBI Taxonomy" id="121627"/>
    <lineage>
        <taxon>Eukaryota</taxon>
        <taxon>Fungi</taxon>
        <taxon>Dikarya</taxon>
        <taxon>Ascomycota</taxon>
        <taxon>Pezizomycotina</taxon>
        <taxon>Eurotiomycetes</taxon>
        <taxon>Eurotiomycetidae</taxon>
        <taxon>Eurotiales</taxon>
        <taxon>Trichocomaceae</taxon>
        <taxon>Talaromyces</taxon>
        <taxon>Talaromyces sect. Islandici</taxon>
    </lineage>
</organism>
<comment type="similarity">
    <text evidence="2">Belongs to the cytochrome P450 family.</text>
</comment>
<protein>
    <recommendedName>
        <fullName evidence="12">Cytochrome P450</fullName>
    </recommendedName>
</protein>
<dbReference type="OrthoDB" id="1470350at2759"/>
<keyword evidence="9" id="KW-0812">Transmembrane</keyword>
<gene>
    <name evidence="10" type="ORF">TRUGW13939_01596</name>
</gene>
<keyword evidence="9" id="KW-0472">Membrane</keyword>
<dbReference type="SUPFAM" id="SSF48264">
    <property type="entry name" value="Cytochrome P450"/>
    <property type="match status" value="1"/>
</dbReference>
<dbReference type="GeneID" id="55989106"/>
<evidence type="ECO:0000256" key="1">
    <source>
        <dbReference type="ARBA" id="ARBA00001971"/>
    </source>
</evidence>
<dbReference type="GO" id="GO:0020037">
    <property type="term" value="F:heme binding"/>
    <property type="evidence" value="ECO:0007669"/>
    <property type="project" value="InterPro"/>
</dbReference>
<keyword evidence="5" id="KW-0560">Oxidoreductase</keyword>
<reference evidence="11" key="1">
    <citation type="submission" date="2020-06" db="EMBL/GenBank/DDBJ databases">
        <title>A chromosome-scale genome assembly of Talaromyces rugulosus W13939.</title>
        <authorList>
            <person name="Wang B."/>
            <person name="Guo L."/>
            <person name="Ye K."/>
            <person name="Wang L."/>
        </authorList>
    </citation>
    <scope>NUCLEOTIDE SEQUENCE [LARGE SCALE GENOMIC DNA]</scope>
    <source>
        <strain evidence="11">W13939</strain>
    </source>
</reference>
<feature type="transmembrane region" description="Helical" evidence="9">
    <location>
        <begin position="24"/>
        <end position="42"/>
    </location>
</feature>
<dbReference type="RefSeq" id="XP_035340688.1">
    <property type="nucleotide sequence ID" value="XM_035484795.1"/>
</dbReference>
<dbReference type="InterPro" id="IPR036396">
    <property type="entry name" value="Cyt_P450_sf"/>
</dbReference>
<accession>A0A7H8QKN5</accession>
<dbReference type="Gene3D" id="1.10.630.10">
    <property type="entry name" value="Cytochrome P450"/>
    <property type="match status" value="1"/>
</dbReference>
<dbReference type="EMBL" id="CP055898">
    <property type="protein sequence ID" value="QKX54509.1"/>
    <property type="molecule type" value="Genomic_DNA"/>
</dbReference>
<dbReference type="GO" id="GO:0008395">
    <property type="term" value="F:steroid hydroxylase activity"/>
    <property type="evidence" value="ECO:0007669"/>
    <property type="project" value="TreeGrafter"/>
</dbReference>
<dbReference type="InterPro" id="IPR001128">
    <property type="entry name" value="Cyt_P450"/>
</dbReference>
<keyword evidence="4 8" id="KW-0479">Metal-binding</keyword>
<keyword evidence="9" id="KW-1133">Transmembrane helix</keyword>
<feature type="transmembrane region" description="Helical" evidence="9">
    <location>
        <begin position="62"/>
        <end position="80"/>
    </location>
</feature>
<keyword evidence="11" id="KW-1185">Reference proteome</keyword>
<evidence type="ECO:0000256" key="4">
    <source>
        <dbReference type="ARBA" id="ARBA00022723"/>
    </source>
</evidence>
<evidence type="ECO:0000256" key="8">
    <source>
        <dbReference type="PIRSR" id="PIRSR602403-1"/>
    </source>
</evidence>
<dbReference type="PRINTS" id="PR00465">
    <property type="entry name" value="EP450IV"/>
</dbReference>
<dbReference type="PANTHER" id="PTHR24304:SF2">
    <property type="entry name" value="24-HYDROXYCHOLESTEROL 7-ALPHA-HYDROXYLASE"/>
    <property type="match status" value="1"/>
</dbReference>
<proteinExistence type="inferred from homology"/>
<dbReference type="Proteomes" id="UP000509510">
    <property type="component" value="Chromosome I"/>
</dbReference>
<evidence type="ECO:0000256" key="6">
    <source>
        <dbReference type="ARBA" id="ARBA00023004"/>
    </source>
</evidence>
<evidence type="ECO:0000256" key="2">
    <source>
        <dbReference type="ARBA" id="ARBA00010617"/>
    </source>
</evidence>
<evidence type="ECO:0000313" key="10">
    <source>
        <dbReference type="EMBL" id="QKX54509.1"/>
    </source>
</evidence>
<evidence type="ECO:0000256" key="9">
    <source>
        <dbReference type="SAM" id="Phobius"/>
    </source>
</evidence>
<keyword evidence="6 8" id="KW-0408">Iron</keyword>
<dbReference type="PANTHER" id="PTHR24304">
    <property type="entry name" value="CYTOCHROME P450 FAMILY 7"/>
    <property type="match status" value="1"/>
</dbReference>
<keyword evidence="7" id="KW-0503">Monooxygenase</keyword>
<dbReference type="Pfam" id="PF00067">
    <property type="entry name" value="p450"/>
    <property type="match status" value="2"/>
</dbReference>
<evidence type="ECO:0000256" key="7">
    <source>
        <dbReference type="ARBA" id="ARBA00023033"/>
    </source>
</evidence>
<name>A0A7H8QKN5_TALRU</name>
<evidence type="ECO:0008006" key="12">
    <source>
        <dbReference type="Google" id="ProtNLM"/>
    </source>
</evidence>
<comment type="cofactor">
    <cofactor evidence="1 8">
        <name>heme</name>
        <dbReference type="ChEBI" id="CHEBI:30413"/>
    </cofactor>
</comment>
<keyword evidence="3 8" id="KW-0349">Heme</keyword>
<feature type="binding site" description="axial binding residue" evidence="8">
    <location>
        <position position="477"/>
    </location>
    <ligand>
        <name>heme</name>
        <dbReference type="ChEBI" id="CHEBI:30413"/>
    </ligand>
    <ligandPart>
        <name>Fe</name>
        <dbReference type="ChEBI" id="CHEBI:18248"/>
    </ligandPart>
</feature>
<sequence length="530" mass="60768">MNANDLSWPTMKDLYSQINQQDPVLATYIVPVTLLIAGYFILQHVSGRKNDSVQEPPVASYWIPYFGHLFGFLFDPGRLVRDLKKKYPDSPFTLIMMGHKFHIYNSSEVIAHVFSRSREYLFHPIVASMMENGLAMPRSDQVKFEVPIAEYSSDQKESRAFVEANHTVFVKNLSGHSLTTTMREYSKHFAKALEEAFPEAIVDGNTSINLHDKLERVIFFASLNTFFGKRLQANYSEMFEDFRALEKALYVGVRSNLAFQLNPRAEKARARLLDHFDAWVDVELGDWGDEDVAWNEKWGMRLNWERERLHREHDFTRRGRSCSHASFLYVMNTNSGPLTTWFLTNILQSPTLLSHFQAECQKHVLHSDKKNIGFDLPKLRASPLVQGIWKESLRLGSVNAVARVLAKDIELKGYLLKQGSVILIPVQLLHYNTDVFPDPERFDPQRWVFDESNNDAAVKQKQMMAHLRPFGGGGGICSGRFVAEEEVILAAATLVMKYDFVMQNKVELHPMALGIMSPKKGVWVKMQTKK</sequence>
<evidence type="ECO:0000256" key="3">
    <source>
        <dbReference type="ARBA" id="ARBA00022617"/>
    </source>
</evidence>
<dbReference type="GO" id="GO:0016705">
    <property type="term" value="F:oxidoreductase activity, acting on paired donors, with incorporation or reduction of molecular oxygen"/>
    <property type="evidence" value="ECO:0007669"/>
    <property type="project" value="InterPro"/>
</dbReference>
<dbReference type="AlphaFoldDB" id="A0A7H8QKN5"/>
<dbReference type="GO" id="GO:0005506">
    <property type="term" value="F:iron ion binding"/>
    <property type="evidence" value="ECO:0007669"/>
    <property type="project" value="InterPro"/>
</dbReference>